<organism evidence="6 7">
    <name type="scientific">Gracilibacillus xinjiangensis</name>
    <dbReference type="NCBI Taxonomy" id="1193282"/>
    <lineage>
        <taxon>Bacteria</taxon>
        <taxon>Bacillati</taxon>
        <taxon>Bacillota</taxon>
        <taxon>Bacilli</taxon>
        <taxon>Bacillales</taxon>
        <taxon>Bacillaceae</taxon>
        <taxon>Gracilibacillus</taxon>
    </lineage>
</organism>
<name>A0ABV8WZ26_9BACI</name>
<dbReference type="Proteomes" id="UP001595882">
    <property type="component" value="Unassembled WGS sequence"/>
</dbReference>
<dbReference type="InterPro" id="IPR027359">
    <property type="entry name" value="Volt_channel_dom_sf"/>
</dbReference>
<evidence type="ECO:0000256" key="5">
    <source>
        <dbReference type="SAM" id="Phobius"/>
    </source>
</evidence>
<evidence type="ECO:0000256" key="1">
    <source>
        <dbReference type="ARBA" id="ARBA00004141"/>
    </source>
</evidence>
<dbReference type="SUPFAM" id="SSF81324">
    <property type="entry name" value="Voltage-gated potassium channels"/>
    <property type="match status" value="1"/>
</dbReference>
<gene>
    <name evidence="6" type="ORF">ACFOY7_14485</name>
</gene>
<protein>
    <submittedName>
        <fullName evidence="6">Transporter</fullName>
    </submittedName>
</protein>
<dbReference type="Gene3D" id="1.20.120.350">
    <property type="entry name" value="Voltage-gated potassium channels. Chain C"/>
    <property type="match status" value="1"/>
</dbReference>
<keyword evidence="7" id="KW-1185">Reference proteome</keyword>
<comment type="caution">
    <text evidence="6">The sequence shown here is derived from an EMBL/GenBank/DDBJ whole genome shotgun (WGS) entry which is preliminary data.</text>
</comment>
<evidence type="ECO:0000313" key="6">
    <source>
        <dbReference type="EMBL" id="MFC4404273.1"/>
    </source>
</evidence>
<proteinExistence type="predicted"/>
<feature type="transmembrane region" description="Helical" evidence="5">
    <location>
        <begin position="138"/>
        <end position="157"/>
    </location>
</feature>
<feature type="transmembrane region" description="Helical" evidence="5">
    <location>
        <begin position="33"/>
        <end position="52"/>
    </location>
</feature>
<evidence type="ECO:0000256" key="4">
    <source>
        <dbReference type="ARBA" id="ARBA00023136"/>
    </source>
</evidence>
<evidence type="ECO:0000256" key="3">
    <source>
        <dbReference type="ARBA" id="ARBA00022989"/>
    </source>
</evidence>
<dbReference type="RefSeq" id="WP_390252810.1">
    <property type="nucleotide sequence ID" value="NZ_JBHSDT010000008.1"/>
</dbReference>
<keyword evidence="4 5" id="KW-0472">Membrane</keyword>
<feature type="transmembrane region" description="Helical" evidence="5">
    <location>
        <begin position="109"/>
        <end position="131"/>
    </location>
</feature>
<sequence length="201" mass="23853">MQGKLKILYDLLMVVLVMMTILTLWTNNEVNSTINWIVWLIFFTDFVIRILIADDKWGFIKKNPFLIIAIIPFDQFFQLARFVRIIYFFRIKTITKYYVQPYIEKMNAFAKIILIVLLPVSLILESLFVWLMENKFHFWLEALIVVFKHLFIFANSLESVEHFPTIICLTITSIIGVIIQGLALQWIFNKLDLVYKNFKSA</sequence>
<feature type="transmembrane region" description="Helical" evidence="5">
    <location>
        <begin position="64"/>
        <end position="89"/>
    </location>
</feature>
<reference evidence="7" key="1">
    <citation type="journal article" date="2019" name="Int. J. Syst. Evol. Microbiol.">
        <title>The Global Catalogue of Microorganisms (GCM) 10K type strain sequencing project: providing services to taxonomists for standard genome sequencing and annotation.</title>
        <authorList>
            <consortium name="The Broad Institute Genomics Platform"/>
            <consortium name="The Broad Institute Genome Sequencing Center for Infectious Disease"/>
            <person name="Wu L."/>
            <person name="Ma J."/>
        </authorList>
    </citation>
    <scope>NUCLEOTIDE SEQUENCE [LARGE SCALE GENOMIC DNA]</scope>
    <source>
        <strain evidence="7">CCUG 37865</strain>
    </source>
</reference>
<keyword evidence="3 5" id="KW-1133">Transmembrane helix</keyword>
<comment type="subcellular location">
    <subcellularLocation>
        <location evidence="1">Membrane</location>
        <topology evidence="1">Multi-pass membrane protein</topology>
    </subcellularLocation>
</comment>
<accession>A0ABV8WZ26</accession>
<dbReference type="EMBL" id="JBHSDT010000008">
    <property type="protein sequence ID" value="MFC4404273.1"/>
    <property type="molecule type" value="Genomic_DNA"/>
</dbReference>
<evidence type="ECO:0000256" key="2">
    <source>
        <dbReference type="ARBA" id="ARBA00022692"/>
    </source>
</evidence>
<feature type="transmembrane region" description="Helical" evidence="5">
    <location>
        <begin position="163"/>
        <end position="188"/>
    </location>
</feature>
<evidence type="ECO:0000313" key="7">
    <source>
        <dbReference type="Proteomes" id="UP001595882"/>
    </source>
</evidence>
<feature type="transmembrane region" description="Helical" evidence="5">
    <location>
        <begin position="7"/>
        <end position="27"/>
    </location>
</feature>
<keyword evidence="2 5" id="KW-0812">Transmembrane</keyword>